<keyword evidence="3" id="KW-1185">Reference proteome</keyword>
<name>A0A1J6ICI8_NICAT</name>
<protein>
    <submittedName>
        <fullName evidence="2">Uncharacterized protein</fullName>
    </submittedName>
</protein>
<dbReference type="PANTHER" id="PTHR33333">
    <property type="entry name" value="ERYTHROCYTE MEMBRANE PROTEIN 1-LIKE"/>
    <property type="match status" value="1"/>
</dbReference>
<dbReference type="OMA" id="KMMKKPG"/>
<sequence length="82" mass="9196">MSYPNGKGNDSSISKTMGVVAGMAFAAWGLSKMMGSSSAETEEENNNNNNKMMKKPGADGYMYRDDFEKDPKTYFRDLHRKK</sequence>
<accession>A0A1J6ICI8</accession>
<feature type="region of interest" description="Disordered" evidence="1">
    <location>
        <begin position="35"/>
        <end position="65"/>
    </location>
</feature>
<dbReference type="AlphaFoldDB" id="A0A1J6ICI8"/>
<comment type="caution">
    <text evidence="2">The sequence shown here is derived from an EMBL/GenBank/DDBJ whole genome shotgun (WGS) entry which is preliminary data.</text>
</comment>
<dbReference type="Proteomes" id="UP000187609">
    <property type="component" value="Unassembled WGS sequence"/>
</dbReference>
<reference evidence="2" key="1">
    <citation type="submission" date="2016-11" db="EMBL/GenBank/DDBJ databases">
        <title>The genome of Nicotiana attenuata.</title>
        <authorList>
            <person name="Xu S."/>
            <person name="Brockmoeller T."/>
            <person name="Gaquerel E."/>
            <person name="Navarro A."/>
            <person name="Kuhl H."/>
            <person name="Gase K."/>
            <person name="Ling Z."/>
            <person name="Zhou W."/>
            <person name="Kreitzer C."/>
            <person name="Stanke M."/>
            <person name="Tang H."/>
            <person name="Lyons E."/>
            <person name="Pandey P."/>
            <person name="Pandey S.P."/>
            <person name="Timmermann B."/>
            <person name="Baldwin I.T."/>
        </authorList>
    </citation>
    <scope>NUCLEOTIDE SEQUENCE [LARGE SCALE GENOMIC DNA]</scope>
    <source>
        <strain evidence="2">UT</strain>
    </source>
</reference>
<evidence type="ECO:0000313" key="3">
    <source>
        <dbReference type="Proteomes" id="UP000187609"/>
    </source>
</evidence>
<dbReference type="EMBL" id="MJEQ01037188">
    <property type="protein sequence ID" value="OIT02298.1"/>
    <property type="molecule type" value="Genomic_DNA"/>
</dbReference>
<evidence type="ECO:0000256" key="1">
    <source>
        <dbReference type="SAM" id="MobiDB-lite"/>
    </source>
</evidence>
<dbReference type="PANTHER" id="PTHR33333:SF39">
    <property type="entry name" value="HIG1 DOMAIN-CONTAINING PROTEIN"/>
    <property type="match status" value="1"/>
</dbReference>
<organism evidence="2 3">
    <name type="scientific">Nicotiana attenuata</name>
    <name type="common">Coyote tobacco</name>
    <dbReference type="NCBI Taxonomy" id="49451"/>
    <lineage>
        <taxon>Eukaryota</taxon>
        <taxon>Viridiplantae</taxon>
        <taxon>Streptophyta</taxon>
        <taxon>Embryophyta</taxon>
        <taxon>Tracheophyta</taxon>
        <taxon>Spermatophyta</taxon>
        <taxon>Magnoliopsida</taxon>
        <taxon>eudicotyledons</taxon>
        <taxon>Gunneridae</taxon>
        <taxon>Pentapetalae</taxon>
        <taxon>asterids</taxon>
        <taxon>lamiids</taxon>
        <taxon>Solanales</taxon>
        <taxon>Solanaceae</taxon>
        <taxon>Nicotianoideae</taxon>
        <taxon>Nicotianeae</taxon>
        <taxon>Nicotiana</taxon>
    </lineage>
</organism>
<dbReference type="InterPro" id="IPR039926">
    <property type="entry name" value="Egg_app_1"/>
</dbReference>
<evidence type="ECO:0000313" key="2">
    <source>
        <dbReference type="EMBL" id="OIT02298.1"/>
    </source>
</evidence>
<dbReference type="Gramene" id="OIT02298">
    <property type="protein sequence ID" value="OIT02298"/>
    <property type="gene ID" value="A4A49_24690"/>
</dbReference>
<proteinExistence type="predicted"/>
<gene>
    <name evidence="2" type="ORF">A4A49_24690</name>
</gene>